<evidence type="ECO:0000259" key="1">
    <source>
        <dbReference type="Pfam" id="PF19783"/>
    </source>
</evidence>
<reference evidence="2 3" key="1">
    <citation type="submission" date="2014-02" db="EMBL/GenBank/DDBJ databases">
        <authorList>
            <person name="Young C.-C."/>
            <person name="Hameed A."/>
            <person name="Huang H.-C."/>
            <person name="Shahina M."/>
        </authorList>
    </citation>
    <scope>NUCLEOTIDE SEQUENCE [LARGE SCALE GENOMIC DNA]</scope>
    <source>
        <strain evidence="2 3">CC-SAMT-1</strain>
    </source>
</reference>
<dbReference type="OrthoDB" id="1488805at2"/>
<dbReference type="RefSeq" id="WP_044638939.1">
    <property type="nucleotide sequence ID" value="NZ_CP007202.1"/>
</dbReference>
<dbReference type="KEGG" id="sze:AW14_11805"/>
<dbReference type="InterPro" id="IPR046235">
    <property type="entry name" value="DUF6268"/>
</dbReference>
<organism evidence="2 3">
    <name type="scientific">Siansivirga zeaxanthinifaciens CC-SAMT-1</name>
    <dbReference type="NCBI Taxonomy" id="1454006"/>
    <lineage>
        <taxon>Bacteria</taxon>
        <taxon>Pseudomonadati</taxon>
        <taxon>Bacteroidota</taxon>
        <taxon>Flavobacteriia</taxon>
        <taxon>Flavobacteriales</taxon>
        <taxon>Flavobacteriaceae</taxon>
        <taxon>Siansivirga</taxon>
    </lineage>
</organism>
<name>A0A0C5W0S4_9FLAO</name>
<dbReference type="Proteomes" id="UP000032229">
    <property type="component" value="Chromosome"/>
</dbReference>
<proteinExistence type="predicted"/>
<dbReference type="AlphaFoldDB" id="A0A0C5W0S4"/>
<keyword evidence="3" id="KW-1185">Reference proteome</keyword>
<evidence type="ECO:0000313" key="2">
    <source>
        <dbReference type="EMBL" id="AJR04941.1"/>
    </source>
</evidence>
<protein>
    <recommendedName>
        <fullName evidence="1">DUF6268 domain-containing protein</fullName>
    </recommendedName>
</protein>
<evidence type="ECO:0000313" key="3">
    <source>
        <dbReference type="Proteomes" id="UP000032229"/>
    </source>
</evidence>
<dbReference type="Pfam" id="PF19783">
    <property type="entry name" value="DUF6268"/>
    <property type="match status" value="1"/>
</dbReference>
<gene>
    <name evidence="2" type="ORF">AW14_11805</name>
</gene>
<dbReference type="HOGENOM" id="CLU_920834_0_0_10"/>
<accession>A0A0C5W0S4</accession>
<sequence length="300" mass="34468">MKYLLIIVFSFILFEGFSQNYFDVVNATYTNTFPNKFENSEASTTVEELAFELNFPVVLNDKTVLLTGLYANQTNVKLDVLASKEALNVIGLNVGINRTFNEAWSATFMVFSKSAANVIRFSNNDMQWAFLALFTNKKRSDLKYRYGIYANTEQYGLIIVPILGMYYVSKNKTFEANLNLPITGDINYKIAPKSWVGLRFDGLGTTYNLHNKMNNSNSAYVSKTSNELISYLRFQLSKSLYLNTKIGYAISRNYKVFDANDKIDFALTAFYFGDNRTQLNTRFKDGAVFKMELFYRLHFD</sequence>
<dbReference type="EMBL" id="CP007202">
    <property type="protein sequence ID" value="AJR04941.1"/>
    <property type="molecule type" value="Genomic_DNA"/>
</dbReference>
<feature type="domain" description="DUF6268" evidence="1">
    <location>
        <begin position="63"/>
        <end position="258"/>
    </location>
</feature>